<dbReference type="GO" id="GO:0004650">
    <property type="term" value="F:polygalacturonase activity"/>
    <property type="evidence" value="ECO:0007669"/>
    <property type="project" value="InterPro"/>
</dbReference>
<evidence type="ECO:0000259" key="1">
    <source>
        <dbReference type="Pfam" id="PF12708"/>
    </source>
</evidence>
<dbReference type="SUPFAM" id="SSF51126">
    <property type="entry name" value="Pectin lyase-like"/>
    <property type="match status" value="2"/>
</dbReference>
<protein>
    <recommendedName>
        <fullName evidence="1">Rhamnogalacturonase A/B/Epimerase-like pectate lyase domain-containing protein</fullName>
    </recommendedName>
</protein>
<dbReference type="InterPro" id="IPR012334">
    <property type="entry name" value="Pectin_lyas_fold"/>
</dbReference>
<dbReference type="Gene3D" id="2.160.20.10">
    <property type="entry name" value="Single-stranded right-handed beta-helix, Pectin lyase-like"/>
    <property type="match status" value="2"/>
</dbReference>
<sequence length="715" mass="78047">MVVALAVVSEWCVGSEAYLVRRNVKDYGAKGDGVTDDTMSLFHALTDGRSFKPSTATPALLYFPSGVYLVTGSLPLLYLSQMVGEEGDWPVIKMRWNGTSDVRLIEAEGAWYPDAPQNNFYHQVRNFVLDLTECSHCTAIHWQVAQATSLHNLYVKMGQGSTNQGIWMENGSGGFFSDLIFEGGQFGLWIGNQQFTSRNITIRGSAQSAIYLNWDWGWTFLGLNISDSPVGVTLGSGTGSVTLIDSTFTNVPTVVSTGFDTSSGANTVVLDNIDIISTGSTDVVVNKGSSVLSVTGTKKIKTWAQGHIWDNGDNTIQSTDVFSPPRSEVLAPTGAYFQKGRPYYDNMVDVTSLGIVGDGVTDNTMLLGKILLTYANKSPLFFPYGTYILSDTVYVPAGTRLMGEVWSIFMASSNITNGPFSNPANPQPLLRVGNLGEEGTVELSDFLFTTKGPQVGLKFIEWNVRDPPGQPGSCGMWDVHFRVGGAIGTGIEPSNCPAGNGDNAPPEQCSGTWGLLHVTISGSLYLENCWGWTADHDLDYGNQINVYNGRGFLCESRGPVWMYGTAMEHNLYYQYHLHNAQNVMMGMIQTETPYFQPSTITPFQPTHPSDPSYCTDDPRCNMAYALSIESSSNIYLYGAGLYSFFNIWDQSCLKTMGGPSCQLNIVQVNNSQSVYMYSLSTYGSINMLSPAMPYTLASQNNNTFCSTVAANLNLF</sequence>
<reference evidence="2" key="1">
    <citation type="journal article" date="2020" name="J. Eukaryot. Microbiol.">
        <title>De novo Sequencing, Assembly and Annotation of the Transcriptome for the Free-Living Testate Amoeba Arcella intermedia.</title>
        <authorList>
            <person name="Ribeiro G.M."/>
            <person name="Porfirio-Sousa A.L."/>
            <person name="Maurer-Alcala X.X."/>
            <person name="Katz L.A."/>
            <person name="Lahr D.J.G."/>
        </authorList>
    </citation>
    <scope>NUCLEOTIDE SEQUENCE</scope>
</reference>
<organism evidence="2">
    <name type="scientific">Arcella intermedia</name>
    <dbReference type="NCBI Taxonomy" id="1963864"/>
    <lineage>
        <taxon>Eukaryota</taxon>
        <taxon>Amoebozoa</taxon>
        <taxon>Tubulinea</taxon>
        <taxon>Elardia</taxon>
        <taxon>Arcellinida</taxon>
        <taxon>Sphaerothecina</taxon>
        <taxon>Arcellidae</taxon>
        <taxon>Arcella</taxon>
    </lineage>
</organism>
<proteinExistence type="predicted"/>
<dbReference type="EMBL" id="GIBP01000881">
    <property type="protein sequence ID" value="NDV29850.1"/>
    <property type="molecule type" value="Transcribed_RNA"/>
</dbReference>
<accession>A0A6B2KYM7</accession>
<dbReference type="Pfam" id="PF12708">
    <property type="entry name" value="Pect-lyase_RHGA_epim"/>
    <property type="match status" value="2"/>
</dbReference>
<evidence type="ECO:0000313" key="2">
    <source>
        <dbReference type="EMBL" id="NDV29850.1"/>
    </source>
</evidence>
<feature type="domain" description="Rhamnogalacturonase A/B/Epimerase-like pectate lyase" evidence="1">
    <location>
        <begin position="348"/>
        <end position="405"/>
    </location>
</feature>
<dbReference type="AlphaFoldDB" id="A0A6B2KYM7"/>
<dbReference type="InterPro" id="IPR011050">
    <property type="entry name" value="Pectin_lyase_fold/virulence"/>
</dbReference>
<dbReference type="PANTHER" id="PTHR33928">
    <property type="entry name" value="POLYGALACTURONASE QRT3"/>
    <property type="match status" value="1"/>
</dbReference>
<dbReference type="FunFam" id="2.160.20.10:FF:000049">
    <property type="entry name" value="Putative exo-beta-1,3-glucanase"/>
    <property type="match status" value="1"/>
</dbReference>
<dbReference type="PANTHER" id="PTHR33928:SF2">
    <property type="entry name" value="PECTATE LYASE SUPERFAMILY PROTEIN DOMAIN-CONTAINING PROTEIN-RELATED"/>
    <property type="match status" value="1"/>
</dbReference>
<name>A0A6B2KYM7_9EUKA</name>
<dbReference type="InterPro" id="IPR024535">
    <property type="entry name" value="RHGA/B-epi-like_pectate_lyase"/>
</dbReference>
<dbReference type="InterPro" id="IPR039279">
    <property type="entry name" value="QRT3-like"/>
</dbReference>
<dbReference type="CDD" id="cd23668">
    <property type="entry name" value="GH55_beta13glucanase-like"/>
    <property type="match status" value="1"/>
</dbReference>
<feature type="domain" description="Rhamnogalacturonase A/B/Epimerase-like pectate lyase" evidence="1">
    <location>
        <begin position="22"/>
        <end position="232"/>
    </location>
</feature>